<dbReference type="InterPro" id="IPR044705">
    <property type="entry name" value="CCB4"/>
</dbReference>
<evidence type="ECO:0000313" key="2">
    <source>
        <dbReference type="EMBL" id="GBG69227.1"/>
    </source>
</evidence>
<dbReference type="Gramene" id="GBG69227">
    <property type="protein sequence ID" value="GBG69227"/>
    <property type="gene ID" value="CBR_g3926"/>
</dbReference>
<organism evidence="2 3">
    <name type="scientific">Chara braunii</name>
    <name type="common">Braun's stonewort</name>
    <dbReference type="NCBI Taxonomy" id="69332"/>
    <lineage>
        <taxon>Eukaryota</taxon>
        <taxon>Viridiplantae</taxon>
        <taxon>Streptophyta</taxon>
        <taxon>Charophyceae</taxon>
        <taxon>Charales</taxon>
        <taxon>Characeae</taxon>
        <taxon>Chara</taxon>
    </lineage>
</organism>
<protein>
    <recommendedName>
        <fullName evidence="4">Cofactor assembly of complex C subunit B</fullName>
    </recommendedName>
</protein>
<keyword evidence="3" id="KW-1185">Reference proteome</keyword>
<evidence type="ECO:0008006" key="4">
    <source>
        <dbReference type="Google" id="ProtNLM"/>
    </source>
</evidence>
<dbReference type="Proteomes" id="UP000265515">
    <property type="component" value="Unassembled WGS sequence"/>
</dbReference>
<proteinExistence type="predicted"/>
<dbReference type="GO" id="GO:0009507">
    <property type="term" value="C:chloroplast"/>
    <property type="evidence" value="ECO:0007669"/>
    <property type="project" value="EnsemblPlants"/>
</dbReference>
<dbReference type="PANTHER" id="PTHR34943:SF2">
    <property type="entry name" value="PROTEIN COFACTOR ASSEMBLY OF COMPLEX C SUBUNIT B CCB4, CHLOROPLASTIC"/>
    <property type="match status" value="1"/>
</dbReference>
<reference evidence="2 3" key="1">
    <citation type="journal article" date="2018" name="Cell">
        <title>The Chara Genome: Secondary Complexity and Implications for Plant Terrestrialization.</title>
        <authorList>
            <person name="Nishiyama T."/>
            <person name="Sakayama H."/>
            <person name="Vries J.D."/>
            <person name="Buschmann H."/>
            <person name="Saint-Marcoux D."/>
            <person name="Ullrich K.K."/>
            <person name="Haas F.B."/>
            <person name="Vanderstraeten L."/>
            <person name="Becker D."/>
            <person name="Lang D."/>
            <person name="Vosolsobe S."/>
            <person name="Rombauts S."/>
            <person name="Wilhelmsson P.K.I."/>
            <person name="Janitza P."/>
            <person name="Kern R."/>
            <person name="Heyl A."/>
            <person name="Rumpler F."/>
            <person name="Villalobos L.I.A.C."/>
            <person name="Clay J.M."/>
            <person name="Skokan R."/>
            <person name="Toyoda A."/>
            <person name="Suzuki Y."/>
            <person name="Kagoshima H."/>
            <person name="Schijlen E."/>
            <person name="Tajeshwar N."/>
            <person name="Catarino B."/>
            <person name="Hetherington A.J."/>
            <person name="Saltykova A."/>
            <person name="Bonnot C."/>
            <person name="Breuninger H."/>
            <person name="Symeonidi A."/>
            <person name="Radhakrishnan G.V."/>
            <person name="Van Nieuwerburgh F."/>
            <person name="Deforce D."/>
            <person name="Chang C."/>
            <person name="Karol K.G."/>
            <person name="Hedrich R."/>
            <person name="Ulvskov P."/>
            <person name="Glockner G."/>
            <person name="Delwiche C.F."/>
            <person name="Petrasek J."/>
            <person name="Van de Peer Y."/>
            <person name="Friml J."/>
            <person name="Beilby M."/>
            <person name="Dolan L."/>
            <person name="Kohara Y."/>
            <person name="Sugano S."/>
            <person name="Fujiyama A."/>
            <person name="Delaux P.-M."/>
            <person name="Quint M."/>
            <person name="TheiBen G."/>
            <person name="Hagemann M."/>
            <person name="Harholt J."/>
            <person name="Dunand C."/>
            <person name="Zachgo S."/>
            <person name="Langdale J."/>
            <person name="Maumus F."/>
            <person name="Straeten D.V.D."/>
            <person name="Gould S.B."/>
            <person name="Rensing S.A."/>
        </authorList>
    </citation>
    <scope>NUCLEOTIDE SEQUENCE [LARGE SCALE GENOMIC DNA]</scope>
    <source>
        <strain evidence="2 3">S276</strain>
    </source>
</reference>
<dbReference type="OrthoDB" id="439612at2759"/>
<gene>
    <name evidence="2" type="ORF">CBR_g3926</name>
</gene>
<evidence type="ECO:0000256" key="1">
    <source>
        <dbReference type="SAM" id="MobiDB-lite"/>
    </source>
</evidence>
<dbReference type="PANTHER" id="PTHR34943">
    <property type="match status" value="1"/>
</dbReference>
<dbReference type="InterPro" id="IPR021325">
    <property type="entry name" value="CCB2/CCB4"/>
</dbReference>
<name>A0A388KGV5_CHABU</name>
<dbReference type="EMBL" id="BFEA01000111">
    <property type="protein sequence ID" value="GBG69227.1"/>
    <property type="molecule type" value="Genomic_DNA"/>
</dbReference>
<accession>A0A388KGV5</accession>
<comment type="caution">
    <text evidence="2">The sequence shown here is derived from an EMBL/GenBank/DDBJ whole genome shotgun (WGS) entry which is preliminary data.</text>
</comment>
<evidence type="ECO:0000313" key="3">
    <source>
        <dbReference type="Proteomes" id="UP000265515"/>
    </source>
</evidence>
<dbReference type="STRING" id="69332.A0A388KGV5"/>
<dbReference type="GO" id="GO:0010190">
    <property type="term" value="P:cytochrome b6f complex assembly"/>
    <property type="evidence" value="ECO:0007669"/>
    <property type="project" value="EnsemblPlants"/>
</dbReference>
<feature type="region of interest" description="Disordered" evidence="1">
    <location>
        <begin position="56"/>
        <end position="77"/>
    </location>
</feature>
<sequence length="322" mass="34201">MLKLKYPFWSVVAGPSPERILCAVSASTRQVLYMDSESSETAGVGMGSNRAAGLQNMGAEEGTGDWKPGLPDGQKGEEEEDWFLANSGLVRSMPLVVGGVGGCLVVLNRVLSGVAPVADASSGQSRADVLSLALSATLLLTGLMWKSVQPKPPVTVRLQGVECLRMNPVLPARAYEELSWAWQLVQKSMRCGGMVVIYGGQCMMQAGTARQSESGSGEAQVVDVPALVNKPICGGVLQSGKANYFGNLPLFPGRVEFDFLPSNTQAVVVHPLGEEGLLILASDTVRGFRPIDQAWIATISEKIDSTLQDVQELQISAPKPSQ</sequence>
<dbReference type="AlphaFoldDB" id="A0A388KGV5"/>
<dbReference type="Pfam" id="PF11152">
    <property type="entry name" value="CCB2_CCB4"/>
    <property type="match status" value="1"/>
</dbReference>
<dbReference type="OMA" id="QGVICQP"/>